<dbReference type="PANTHER" id="PTHR30086:SF20">
    <property type="entry name" value="ARGININE EXPORTER PROTEIN ARGO-RELATED"/>
    <property type="match status" value="1"/>
</dbReference>
<evidence type="ECO:0000256" key="5">
    <source>
        <dbReference type="ARBA" id="ARBA00023136"/>
    </source>
</evidence>
<evidence type="ECO:0000256" key="1">
    <source>
        <dbReference type="ARBA" id="ARBA00004651"/>
    </source>
</evidence>
<evidence type="ECO:0000256" key="4">
    <source>
        <dbReference type="ARBA" id="ARBA00022989"/>
    </source>
</evidence>
<evidence type="ECO:0000256" key="3">
    <source>
        <dbReference type="ARBA" id="ARBA00022692"/>
    </source>
</evidence>
<feature type="transmembrane region" description="Helical" evidence="6">
    <location>
        <begin position="150"/>
        <end position="175"/>
    </location>
</feature>
<dbReference type="GO" id="GO:0005886">
    <property type="term" value="C:plasma membrane"/>
    <property type="evidence" value="ECO:0007669"/>
    <property type="project" value="UniProtKB-SubCell"/>
</dbReference>
<evidence type="ECO:0000256" key="6">
    <source>
        <dbReference type="SAM" id="Phobius"/>
    </source>
</evidence>
<dbReference type="Pfam" id="PF01810">
    <property type="entry name" value="LysE"/>
    <property type="match status" value="1"/>
</dbReference>
<dbReference type="GO" id="GO:0015171">
    <property type="term" value="F:amino acid transmembrane transporter activity"/>
    <property type="evidence" value="ECO:0007669"/>
    <property type="project" value="TreeGrafter"/>
</dbReference>
<evidence type="ECO:0000313" key="8">
    <source>
        <dbReference type="Proteomes" id="UP000005361"/>
    </source>
</evidence>
<keyword evidence="2" id="KW-1003">Cell membrane</keyword>
<feature type="transmembrane region" description="Helical" evidence="6">
    <location>
        <begin position="43"/>
        <end position="64"/>
    </location>
</feature>
<dbReference type="AlphaFoldDB" id="I8U372"/>
<organism evidence="7 8">
    <name type="scientific">Pelosinus fermentans JBW45</name>
    <dbReference type="NCBI Taxonomy" id="1192197"/>
    <lineage>
        <taxon>Bacteria</taxon>
        <taxon>Bacillati</taxon>
        <taxon>Bacillota</taxon>
        <taxon>Negativicutes</taxon>
        <taxon>Selenomonadales</taxon>
        <taxon>Sporomusaceae</taxon>
        <taxon>Pelosinus</taxon>
    </lineage>
</organism>
<comment type="subcellular location">
    <subcellularLocation>
        <location evidence="1">Cell membrane</location>
        <topology evidence="1">Multi-pass membrane protein</topology>
    </subcellularLocation>
</comment>
<reference evidence="7 8" key="1">
    <citation type="journal article" date="2015" name="Genome Announc.">
        <title>Complete Genome Sequence of Pelosinus fermentans JBW45, a Member of a Remarkably Competitive Group of Negativicutes in the Firmicutes Phylum.</title>
        <authorList>
            <person name="De Leon K.B."/>
            <person name="Utturkar S.M."/>
            <person name="Camilleri L.B."/>
            <person name="Elias D.A."/>
            <person name="Arkin A.P."/>
            <person name="Fields M.W."/>
            <person name="Brown S.D."/>
            <person name="Wall J.D."/>
        </authorList>
    </citation>
    <scope>NUCLEOTIDE SEQUENCE [LARGE SCALE GENOMIC DNA]</scope>
    <source>
        <strain evidence="7 8">JBW45</strain>
    </source>
</reference>
<evidence type="ECO:0000256" key="2">
    <source>
        <dbReference type="ARBA" id="ARBA00022475"/>
    </source>
</evidence>
<dbReference type="PIRSF" id="PIRSF006324">
    <property type="entry name" value="LeuE"/>
    <property type="match status" value="1"/>
</dbReference>
<dbReference type="EMBL" id="CP010978">
    <property type="protein sequence ID" value="AJQ26820.1"/>
    <property type="molecule type" value="Genomic_DNA"/>
</dbReference>
<dbReference type="STRING" id="1192197.JBW_01470"/>
<dbReference type="Proteomes" id="UP000005361">
    <property type="component" value="Chromosome"/>
</dbReference>
<dbReference type="InterPro" id="IPR001123">
    <property type="entry name" value="LeuE-type"/>
</dbReference>
<protein>
    <submittedName>
        <fullName evidence="7">Lysine exporter protein (LYSE/YGGA)</fullName>
    </submittedName>
</protein>
<reference evidence="8" key="2">
    <citation type="submission" date="2015-02" db="EMBL/GenBank/DDBJ databases">
        <title>Complete Genome Sequence of Pelosinus fermentans JBW45.</title>
        <authorList>
            <person name="De Leon K.B."/>
            <person name="Utturkar S.M."/>
            <person name="Camilleri L.B."/>
            <person name="Arkin A.P."/>
            <person name="Fields M.W."/>
            <person name="Brown S.D."/>
            <person name="Wall J.D."/>
        </authorList>
    </citation>
    <scope>NUCLEOTIDE SEQUENCE [LARGE SCALE GENOMIC DNA]</scope>
    <source>
        <strain evidence="8">JBW45</strain>
    </source>
</reference>
<dbReference type="RefSeq" id="WP_007953991.1">
    <property type="nucleotide sequence ID" value="NZ_CP010978.1"/>
</dbReference>
<keyword evidence="3 6" id="KW-0812">Transmembrane</keyword>
<gene>
    <name evidence="7" type="ORF">JBW_01470</name>
</gene>
<name>I8U372_9FIRM</name>
<dbReference type="OrthoDB" id="9784202at2"/>
<keyword evidence="4 6" id="KW-1133">Transmembrane helix</keyword>
<dbReference type="HOGENOM" id="CLU_079569_3_0_9"/>
<evidence type="ECO:0000313" key="7">
    <source>
        <dbReference type="EMBL" id="AJQ26820.1"/>
    </source>
</evidence>
<dbReference type="KEGG" id="pft:JBW_01470"/>
<proteinExistence type="predicted"/>
<accession>I8U372</accession>
<keyword evidence="5 6" id="KW-0472">Membrane</keyword>
<dbReference type="PANTHER" id="PTHR30086">
    <property type="entry name" value="ARGININE EXPORTER PROTEIN ARGO"/>
    <property type="match status" value="1"/>
</dbReference>
<sequence>MDNLILYCFIAMAFIMMPGADFTLIMKTTLANGRKAGEITACGIAAGLIIHTTTAVLGLSAIIAKSAFLFDIVKYIGAAYLFYLGVTSFRATDAQEGYDATDKETTEHGNKWKIFMQGVLANVLNPKTVIFYLTFLPQFVVQSKSVMPQLIMLGVILVILSLAWFIFLAYALGYIRKYFDNPVFKNRMQKVTGVLLISFGLKLALDKK</sequence>